<protein>
    <submittedName>
        <fullName evidence="1">Uncharacterized protein</fullName>
    </submittedName>
</protein>
<reference evidence="1" key="1">
    <citation type="submission" date="2008-03" db="EMBL/GenBank/DDBJ databases">
        <title>Complete sequence of Thermoproteus neutrophilus V24Sta.</title>
        <authorList>
            <consortium name="US DOE Joint Genome Institute"/>
            <person name="Copeland A."/>
            <person name="Lucas S."/>
            <person name="Lapidus A."/>
            <person name="Glavina del Rio T."/>
            <person name="Dalin E."/>
            <person name="Tice H."/>
            <person name="Bruce D."/>
            <person name="Goodwin L."/>
            <person name="Pitluck S."/>
            <person name="Sims D."/>
            <person name="Brettin T."/>
            <person name="Detter J.C."/>
            <person name="Han C."/>
            <person name="Kuske C.R."/>
            <person name="Schmutz J."/>
            <person name="Larimer F."/>
            <person name="Land M."/>
            <person name="Hauser L."/>
            <person name="Kyrpides N."/>
            <person name="Mikhailova N."/>
            <person name="Biddle J.F."/>
            <person name="Zhang Z."/>
            <person name="Fitz-Gibbon S.T."/>
            <person name="Lowe T.M."/>
            <person name="Saltikov C."/>
            <person name="House C.H."/>
            <person name="Richardson P."/>
        </authorList>
    </citation>
    <scope>NUCLEOTIDE SEQUENCE [LARGE SCALE GENOMIC DNA]</scope>
    <source>
        <strain evidence="1">V24Sta</strain>
    </source>
</reference>
<dbReference type="RefSeq" id="WP_012350556.1">
    <property type="nucleotide sequence ID" value="NC_010525.1"/>
</dbReference>
<proteinExistence type="predicted"/>
<dbReference type="HOGENOM" id="CLU_2299446_0_0_2"/>
<name>B1Y8Q8_PYRNV</name>
<keyword evidence="2" id="KW-1185">Reference proteome</keyword>
<dbReference type="Proteomes" id="UP000001694">
    <property type="component" value="Chromosome"/>
</dbReference>
<gene>
    <name evidence="1" type="ordered locus">Tneu_1210</name>
</gene>
<dbReference type="eggNOG" id="arCOG05619">
    <property type="taxonomic scope" value="Archaea"/>
</dbReference>
<dbReference type="AlphaFoldDB" id="B1Y8Q8"/>
<dbReference type="KEGG" id="tne:Tneu_1210"/>
<organism evidence="1 2">
    <name type="scientific">Pyrobaculum neutrophilum (strain DSM 2338 / JCM 9278 / NBRC 100436 / V24Sta)</name>
    <name type="common">Thermoproteus neutrophilus</name>
    <dbReference type="NCBI Taxonomy" id="444157"/>
    <lineage>
        <taxon>Archaea</taxon>
        <taxon>Thermoproteota</taxon>
        <taxon>Thermoprotei</taxon>
        <taxon>Thermoproteales</taxon>
        <taxon>Thermoproteaceae</taxon>
        <taxon>Pyrobaculum</taxon>
    </lineage>
</organism>
<dbReference type="EMBL" id="CP001014">
    <property type="protein sequence ID" value="ACB40137.1"/>
    <property type="molecule type" value="Genomic_DNA"/>
</dbReference>
<sequence length="99" mass="10342">MVDDVIHLAAVNALAIAALAAFIAQHAPSTPAVCQAAKIALENPGSEIHVYGRVNIAYDGEAVLLSCGLTLPRSRILYINKTEGLLKIGSTADGRLYIG</sequence>
<dbReference type="GeneID" id="6166263"/>
<evidence type="ECO:0000313" key="1">
    <source>
        <dbReference type="EMBL" id="ACB40137.1"/>
    </source>
</evidence>
<accession>B1Y8Q8</accession>
<dbReference type="STRING" id="444157.Tneu_1210"/>
<dbReference type="OrthoDB" id="29133at2157"/>
<evidence type="ECO:0000313" key="2">
    <source>
        <dbReference type="Proteomes" id="UP000001694"/>
    </source>
</evidence>